<sequence length="168" mass="18839">MTGVMVSQYVSSPSLITYKDQRYLIMDAPTDSNLDQYLKELKKEHVTTLVRTCEPSYSVDKLTAAGIGVKELPFKDGAPPPEKVVEKWLEIVKDVFEKKGDKPTIAIHCVAGLGRAPVCVAIGLIEKGMDPMDAIKKIRSKRRGAINQKQVKFLLDYKRKEDHCCNVM</sequence>
<comment type="similarity">
    <text evidence="1">Belongs to the protein-tyrosine phosphatase family.</text>
</comment>
<keyword evidence="4" id="KW-0378">Hydrolase</keyword>
<dbReference type="PROSITE" id="PS50054">
    <property type="entry name" value="TYR_PHOSPHATASE_DUAL"/>
    <property type="match status" value="1"/>
</dbReference>
<dbReference type="AlphaFoldDB" id="A0A7S2XBN4"/>
<accession>A0A7S2XBN4</accession>
<dbReference type="FunFam" id="3.90.190.10:FF:000086">
    <property type="entry name" value="Protein tyrosine phosphatase-like protein"/>
    <property type="match status" value="1"/>
</dbReference>
<evidence type="ECO:0000259" key="11">
    <source>
        <dbReference type="PROSITE" id="PS50056"/>
    </source>
</evidence>
<proteinExistence type="inferred from homology"/>
<dbReference type="InterPro" id="IPR020422">
    <property type="entry name" value="TYR_PHOSPHATASE_DUAL_dom"/>
</dbReference>
<dbReference type="EC" id="3.1.3.48" evidence="2"/>
<evidence type="ECO:0000256" key="9">
    <source>
        <dbReference type="ARBA" id="ARBA00051722"/>
    </source>
</evidence>
<evidence type="ECO:0000256" key="5">
    <source>
        <dbReference type="ARBA" id="ARBA00022912"/>
    </source>
</evidence>
<keyword evidence="3" id="KW-0488">Methylation</keyword>
<dbReference type="PANTHER" id="PTHR23339">
    <property type="entry name" value="TYROSINE SPECIFIC PROTEIN PHOSPHATASE AND DUAL SPECIFICITY PROTEIN PHOSPHATASE"/>
    <property type="match status" value="1"/>
</dbReference>
<feature type="domain" description="Tyrosine specific protein phosphatases" evidence="11">
    <location>
        <begin position="86"/>
        <end position="153"/>
    </location>
</feature>
<dbReference type="InterPro" id="IPR000387">
    <property type="entry name" value="Tyr_Pase_dom"/>
</dbReference>
<evidence type="ECO:0000256" key="6">
    <source>
        <dbReference type="ARBA" id="ARBA00023157"/>
    </source>
</evidence>
<dbReference type="InterPro" id="IPR029021">
    <property type="entry name" value="Prot-tyrosine_phosphatase-like"/>
</dbReference>
<dbReference type="Pfam" id="PF22785">
    <property type="entry name" value="Tc-R-P"/>
    <property type="match status" value="1"/>
</dbReference>
<dbReference type="CDD" id="cd14500">
    <property type="entry name" value="PTP-IVa"/>
    <property type="match status" value="1"/>
</dbReference>
<evidence type="ECO:0000256" key="1">
    <source>
        <dbReference type="ARBA" id="ARBA00009580"/>
    </source>
</evidence>
<keyword evidence="8" id="KW-0636">Prenylation</keyword>
<name>A0A7S2XBN4_9EUKA</name>
<keyword evidence="7" id="KW-0449">Lipoprotein</keyword>
<dbReference type="PROSITE" id="PS50056">
    <property type="entry name" value="TYR_PHOSPHATASE_2"/>
    <property type="match status" value="1"/>
</dbReference>
<dbReference type="GO" id="GO:0005737">
    <property type="term" value="C:cytoplasm"/>
    <property type="evidence" value="ECO:0007669"/>
    <property type="project" value="UniProtKB-ARBA"/>
</dbReference>
<dbReference type="SUPFAM" id="SSF52799">
    <property type="entry name" value="(Phosphotyrosine protein) phosphatases II"/>
    <property type="match status" value="1"/>
</dbReference>
<evidence type="ECO:0000256" key="7">
    <source>
        <dbReference type="ARBA" id="ARBA00023288"/>
    </source>
</evidence>
<keyword evidence="6" id="KW-1015">Disulfide bond</keyword>
<dbReference type="InterPro" id="IPR003595">
    <property type="entry name" value="Tyr_Pase_cat"/>
</dbReference>
<gene>
    <name evidence="12" type="ORF">LSP00402_LOCUS11403</name>
</gene>
<evidence type="ECO:0000256" key="8">
    <source>
        <dbReference type="ARBA" id="ARBA00023289"/>
    </source>
</evidence>
<evidence type="ECO:0000256" key="2">
    <source>
        <dbReference type="ARBA" id="ARBA00013064"/>
    </source>
</evidence>
<evidence type="ECO:0000313" key="12">
    <source>
        <dbReference type="EMBL" id="CAD9766876.1"/>
    </source>
</evidence>
<dbReference type="EMBL" id="HBHP01018328">
    <property type="protein sequence ID" value="CAD9766876.1"/>
    <property type="molecule type" value="Transcribed_RNA"/>
</dbReference>
<evidence type="ECO:0000256" key="4">
    <source>
        <dbReference type="ARBA" id="ARBA00022801"/>
    </source>
</evidence>
<feature type="domain" description="Tyrosine-protein phosphatase" evidence="10">
    <location>
        <begin position="12"/>
        <end position="166"/>
    </location>
</feature>
<evidence type="ECO:0000259" key="10">
    <source>
        <dbReference type="PROSITE" id="PS50054"/>
    </source>
</evidence>
<dbReference type="GO" id="GO:0004725">
    <property type="term" value="F:protein tyrosine phosphatase activity"/>
    <property type="evidence" value="ECO:0007669"/>
    <property type="project" value="UniProtKB-EC"/>
</dbReference>
<comment type="catalytic activity">
    <reaction evidence="9">
        <text>O-phospho-L-tyrosyl-[protein] + H2O = L-tyrosyl-[protein] + phosphate</text>
        <dbReference type="Rhea" id="RHEA:10684"/>
        <dbReference type="Rhea" id="RHEA-COMP:10136"/>
        <dbReference type="Rhea" id="RHEA-COMP:20101"/>
        <dbReference type="ChEBI" id="CHEBI:15377"/>
        <dbReference type="ChEBI" id="CHEBI:43474"/>
        <dbReference type="ChEBI" id="CHEBI:46858"/>
        <dbReference type="ChEBI" id="CHEBI:61978"/>
        <dbReference type="EC" id="3.1.3.48"/>
    </reaction>
</comment>
<organism evidence="12">
    <name type="scientific">Lotharella oceanica</name>
    <dbReference type="NCBI Taxonomy" id="641309"/>
    <lineage>
        <taxon>Eukaryota</taxon>
        <taxon>Sar</taxon>
        <taxon>Rhizaria</taxon>
        <taxon>Cercozoa</taxon>
        <taxon>Chlorarachniophyceae</taxon>
        <taxon>Lotharella</taxon>
    </lineage>
</organism>
<dbReference type="InterPro" id="IPR050561">
    <property type="entry name" value="PTP"/>
</dbReference>
<evidence type="ECO:0000256" key="3">
    <source>
        <dbReference type="ARBA" id="ARBA00022481"/>
    </source>
</evidence>
<dbReference type="SMART" id="SM00404">
    <property type="entry name" value="PTPc_motif"/>
    <property type="match status" value="1"/>
</dbReference>
<keyword evidence="5" id="KW-0904">Protein phosphatase</keyword>
<reference evidence="12" key="1">
    <citation type="submission" date="2021-01" db="EMBL/GenBank/DDBJ databases">
        <authorList>
            <person name="Corre E."/>
            <person name="Pelletier E."/>
            <person name="Niang G."/>
            <person name="Scheremetjew M."/>
            <person name="Finn R."/>
            <person name="Kale V."/>
            <person name="Holt S."/>
            <person name="Cochrane G."/>
            <person name="Meng A."/>
            <person name="Brown T."/>
            <person name="Cohen L."/>
        </authorList>
    </citation>
    <scope>NUCLEOTIDE SEQUENCE</scope>
    <source>
        <strain evidence="12">CCMP622</strain>
    </source>
</reference>
<dbReference type="Gene3D" id="3.90.190.10">
    <property type="entry name" value="Protein tyrosine phosphatase superfamily"/>
    <property type="match status" value="1"/>
</dbReference>
<protein>
    <recommendedName>
        <fullName evidence="2">protein-tyrosine-phosphatase</fullName>
        <ecNumber evidence="2">3.1.3.48</ecNumber>
    </recommendedName>
</protein>